<dbReference type="SUPFAM" id="SSF51735">
    <property type="entry name" value="NAD(P)-binding Rossmann-fold domains"/>
    <property type="match status" value="1"/>
</dbReference>
<feature type="domain" description="GFO/IDH/MocA-like oxidoreductase" evidence="3">
    <location>
        <begin position="139"/>
        <end position="280"/>
    </location>
</feature>
<dbReference type="GeneID" id="57012982"/>
<dbReference type="RefSeq" id="WP_134059347.1">
    <property type="nucleotide sequence ID" value="NZ_SOEF01000019.1"/>
</dbReference>
<dbReference type="GO" id="GO:0016491">
    <property type="term" value="F:oxidoreductase activity"/>
    <property type="evidence" value="ECO:0007669"/>
    <property type="project" value="UniProtKB-KW"/>
</dbReference>
<dbReference type="Gene3D" id="3.30.360.10">
    <property type="entry name" value="Dihydrodipicolinate Reductase, domain 2"/>
    <property type="match status" value="1"/>
</dbReference>
<sequence length="381" mass="43018">MKKIKVGIIGSGFIGEAHIEAMRRLNFIEVIALAENDVALAKKRAEELNIPGYYGDYKELLKNEEIDAIHNCTPNFLHCEINIAAMKANKNVFSEKPLAVSYKQAKELTQVAEDSDVYNGVNFNYRHYPLVKEMKNKIKNEAGNINIVQGYYLQDWLLYDTDYNWRVNSEAGGESRAIADIGSHWCDLVQFLTDSKIKKVFSNLKIIHPYRKKPAGENKTFEKNKSKEAKFDKISVNTEDYGSVLLELENGAVGNFTVSQVSAGHKNDLFVEINGSENTYSWSQENANQLFIGHRDKANEILLKDPGILSEKVKKDCYYPGGHIEGWSEGLKNSIKDFYNCILAAGDPADYDFATFADGALEVKITEAILKSSREEKWVEV</sequence>
<dbReference type="Gene3D" id="3.40.50.720">
    <property type="entry name" value="NAD(P)-binding Rossmann-like Domain"/>
    <property type="match status" value="1"/>
</dbReference>
<reference evidence="4 5" key="1">
    <citation type="submission" date="2019-03" db="EMBL/GenBank/DDBJ databases">
        <title>Subsurface microbial communities from deep shales in Ohio and West Virginia, USA.</title>
        <authorList>
            <person name="Wrighton K."/>
        </authorList>
    </citation>
    <scope>NUCLEOTIDE SEQUENCE [LARGE SCALE GENOMIC DNA]</scope>
    <source>
        <strain evidence="4 5">DSMZ 11287</strain>
    </source>
</reference>
<evidence type="ECO:0000256" key="1">
    <source>
        <dbReference type="ARBA" id="ARBA00023002"/>
    </source>
</evidence>
<dbReference type="Pfam" id="PF22725">
    <property type="entry name" value="GFO_IDH_MocA_C3"/>
    <property type="match status" value="1"/>
</dbReference>
<comment type="caution">
    <text evidence="4">The sequence shown here is derived from an EMBL/GenBank/DDBJ whole genome shotgun (WGS) entry which is preliminary data.</text>
</comment>
<dbReference type="InterPro" id="IPR000683">
    <property type="entry name" value="Gfo/Idh/MocA-like_OxRdtase_N"/>
</dbReference>
<organism evidence="4 5">
    <name type="scientific">Halanaerobium congolense</name>
    <dbReference type="NCBI Taxonomy" id="54121"/>
    <lineage>
        <taxon>Bacteria</taxon>
        <taxon>Bacillati</taxon>
        <taxon>Bacillota</taxon>
        <taxon>Clostridia</taxon>
        <taxon>Halanaerobiales</taxon>
        <taxon>Halanaerobiaceae</taxon>
        <taxon>Halanaerobium</taxon>
    </lineage>
</organism>
<proteinExistence type="predicted"/>
<dbReference type="GO" id="GO:0000166">
    <property type="term" value="F:nucleotide binding"/>
    <property type="evidence" value="ECO:0007669"/>
    <property type="project" value="InterPro"/>
</dbReference>
<dbReference type="PANTHER" id="PTHR43818">
    <property type="entry name" value="BCDNA.GH03377"/>
    <property type="match status" value="1"/>
</dbReference>
<evidence type="ECO:0000259" key="3">
    <source>
        <dbReference type="Pfam" id="PF22725"/>
    </source>
</evidence>
<feature type="domain" description="Gfo/Idh/MocA-like oxidoreductase N-terminal" evidence="2">
    <location>
        <begin position="4"/>
        <end position="122"/>
    </location>
</feature>
<dbReference type="AlphaFoldDB" id="A0A4R8GKL7"/>
<dbReference type="SUPFAM" id="SSF55347">
    <property type="entry name" value="Glyceraldehyde-3-phosphate dehydrogenase-like, C-terminal domain"/>
    <property type="match status" value="1"/>
</dbReference>
<evidence type="ECO:0000259" key="2">
    <source>
        <dbReference type="Pfam" id="PF01408"/>
    </source>
</evidence>
<keyword evidence="1" id="KW-0560">Oxidoreductase</keyword>
<accession>A0A4R8GKL7</accession>
<evidence type="ECO:0000313" key="5">
    <source>
        <dbReference type="Proteomes" id="UP000295472"/>
    </source>
</evidence>
<dbReference type="InterPro" id="IPR055170">
    <property type="entry name" value="GFO_IDH_MocA-like_dom"/>
</dbReference>
<dbReference type="InterPro" id="IPR050463">
    <property type="entry name" value="Gfo/Idh/MocA_oxidrdct_glycsds"/>
</dbReference>
<dbReference type="Proteomes" id="UP000295472">
    <property type="component" value="Unassembled WGS sequence"/>
</dbReference>
<dbReference type="Pfam" id="PF01408">
    <property type="entry name" value="GFO_IDH_MocA"/>
    <property type="match status" value="1"/>
</dbReference>
<dbReference type="PANTHER" id="PTHR43818:SF11">
    <property type="entry name" value="BCDNA.GH03377"/>
    <property type="match status" value="1"/>
</dbReference>
<protein>
    <submittedName>
        <fullName evidence="4">Putative dehydrogenase</fullName>
    </submittedName>
</protein>
<evidence type="ECO:0000313" key="4">
    <source>
        <dbReference type="EMBL" id="TDX42891.1"/>
    </source>
</evidence>
<dbReference type="InterPro" id="IPR036291">
    <property type="entry name" value="NAD(P)-bd_dom_sf"/>
</dbReference>
<gene>
    <name evidence="4" type="ORF">C7954_1192</name>
</gene>
<name>A0A4R8GKL7_9FIRM</name>
<dbReference type="EMBL" id="SOEF01000019">
    <property type="protein sequence ID" value="TDX42891.1"/>
    <property type="molecule type" value="Genomic_DNA"/>
</dbReference>